<organism evidence="2 3">
    <name type="scientific">Polystyrenella longa</name>
    <dbReference type="NCBI Taxonomy" id="2528007"/>
    <lineage>
        <taxon>Bacteria</taxon>
        <taxon>Pseudomonadati</taxon>
        <taxon>Planctomycetota</taxon>
        <taxon>Planctomycetia</taxon>
        <taxon>Planctomycetales</taxon>
        <taxon>Planctomycetaceae</taxon>
        <taxon>Polystyrenella</taxon>
    </lineage>
</organism>
<protein>
    <recommendedName>
        <fullName evidence="4">DUF2752 domain-containing protein</fullName>
    </recommendedName>
</protein>
<feature type="transmembrane region" description="Helical" evidence="1">
    <location>
        <begin position="97"/>
        <end position="117"/>
    </location>
</feature>
<evidence type="ECO:0008006" key="4">
    <source>
        <dbReference type="Google" id="ProtNLM"/>
    </source>
</evidence>
<keyword evidence="1" id="KW-1133">Transmembrane helix</keyword>
<evidence type="ECO:0000313" key="2">
    <source>
        <dbReference type="EMBL" id="QDU81704.1"/>
    </source>
</evidence>
<dbReference type="InterPro" id="IPR021215">
    <property type="entry name" value="DUF2752"/>
</dbReference>
<keyword evidence="1" id="KW-0812">Transmembrane</keyword>
<evidence type="ECO:0000256" key="1">
    <source>
        <dbReference type="SAM" id="Phobius"/>
    </source>
</evidence>
<accession>A0A518CR77</accession>
<keyword evidence="3" id="KW-1185">Reference proteome</keyword>
<dbReference type="AlphaFoldDB" id="A0A518CR77"/>
<dbReference type="KEGG" id="plon:Pla110_34490"/>
<dbReference type="Pfam" id="PF10825">
    <property type="entry name" value="DUF2752"/>
    <property type="match status" value="1"/>
</dbReference>
<reference evidence="2 3" key="1">
    <citation type="submission" date="2019-02" db="EMBL/GenBank/DDBJ databases">
        <title>Deep-cultivation of Planctomycetes and their phenomic and genomic characterization uncovers novel biology.</title>
        <authorList>
            <person name="Wiegand S."/>
            <person name="Jogler M."/>
            <person name="Boedeker C."/>
            <person name="Pinto D."/>
            <person name="Vollmers J."/>
            <person name="Rivas-Marin E."/>
            <person name="Kohn T."/>
            <person name="Peeters S.H."/>
            <person name="Heuer A."/>
            <person name="Rast P."/>
            <person name="Oberbeckmann S."/>
            <person name="Bunk B."/>
            <person name="Jeske O."/>
            <person name="Meyerdierks A."/>
            <person name="Storesund J.E."/>
            <person name="Kallscheuer N."/>
            <person name="Luecker S."/>
            <person name="Lage O.M."/>
            <person name="Pohl T."/>
            <person name="Merkel B.J."/>
            <person name="Hornburger P."/>
            <person name="Mueller R.-W."/>
            <person name="Bruemmer F."/>
            <person name="Labrenz M."/>
            <person name="Spormann A.M."/>
            <person name="Op den Camp H."/>
            <person name="Overmann J."/>
            <person name="Amann R."/>
            <person name="Jetten M.S.M."/>
            <person name="Mascher T."/>
            <person name="Medema M.H."/>
            <person name="Devos D.P."/>
            <person name="Kaster A.-K."/>
            <person name="Ovreas L."/>
            <person name="Rohde M."/>
            <person name="Galperin M.Y."/>
            <person name="Jogler C."/>
        </authorList>
    </citation>
    <scope>NUCLEOTIDE SEQUENCE [LARGE SCALE GENOMIC DNA]</scope>
    <source>
        <strain evidence="2 3">Pla110</strain>
    </source>
</reference>
<gene>
    <name evidence="2" type="ORF">Pla110_34490</name>
</gene>
<evidence type="ECO:0000313" key="3">
    <source>
        <dbReference type="Proteomes" id="UP000317178"/>
    </source>
</evidence>
<feature type="transmembrane region" description="Helical" evidence="1">
    <location>
        <begin position="129"/>
        <end position="148"/>
    </location>
</feature>
<feature type="transmembrane region" description="Helical" evidence="1">
    <location>
        <begin position="21"/>
        <end position="44"/>
    </location>
</feature>
<dbReference type="Proteomes" id="UP000317178">
    <property type="component" value="Chromosome"/>
</dbReference>
<proteinExistence type="predicted"/>
<keyword evidence="1" id="KW-0472">Membrane</keyword>
<dbReference type="EMBL" id="CP036281">
    <property type="protein sequence ID" value="QDU81704.1"/>
    <property type="molecule type" value="Genomic_DNA"/>
</dbReference>
<dbReference type="RefSeq" id="WP_144997270.1">
    <property type="nucleotide sequence ID" value="NZ_CP036281.1"/>
</dbReference>
<sequence length="152" mass="16695">MSTIQNSQDDLEIREYPIGTWGQLLLAAWSLLLILGFAMAIYLAPHPSGSGTHQQLGLPPCTMKVVMGIPCPSCGMTTSFSNFVRGNFVAAYSANPAGLLLATICVLIIPWCWVSIARRHLWKIENPDRAVLILMILICSSSLLQWAVRLLI</sequence>
<name>A0A518CR77_9PLAN</name>
<dbReference type="OrthoDB" id="285957at2"/>